<dbReference type="Gene3D" id="3.40.109.10">
    <property type="entry name" value="NADH Oxidase"/>
    <property type="match status" value="2"/>
</dbReference>
<dbReference type="InterPro" id="IPR020051">
    <property type="entry name" value="SagB-type_dehydrogenase"/>
</dbReference>
<dbReference type="InterPro" id="IPR029479">
    <property type="entry name" value="Nitroreductase"/>
</dbReference>
<dbReference type="GO" id="GO:0016491">
    <property type="term" value="F:oxidoreductase activity"/>
    <property type="evidence" value="ECO:0007669"/>
    <property type="project" value="InterPro"/>
</dbReference>
<dbReference type="Pfam" id="PF00881">
    <property type="entry name" value="Nitroreductase"/>
    <property type="match status" value="1"/>
</dbReference>
<reference evidence="3 4" key="1">
    <citation type="submission" date="2019-07" db="EMBL/GenBank/DDBJ databases">
        <title>complete genome sequencing of Ornithinimicrobium sp. H23M54.</title>
        <authorList>
            <person name="Bae J.-W."/>
            <person name="Lee S.-Y."/>
        </authorList>
    </citation>
    <scope>NUCLEOTIDE SEQUENCE [LARGE SCALE GENOMIC DNA]</scope>
    <source>
        <strain evidence="3 4">H23M54</strain>
    </source>
</reference>
<evidence type="ECO:0000313" key="4">
    <source>
        <dbReference type="Proteomes" id="UP000315395"/>
    </source>
</evidence>
<dbReference type="NCBIfam" id="TIGR03605">
    <property type="entry name" value="antibiot_sagB"/>
    <property type="match status" value="1"/>
</dbReference>
<evidence type="ECO:0000256" key="1">
    <source>
        <dbReference type="SAM" id="MobiDB-lite"/>
    </source>
</evidence>
<dbReference type="AlphaFoldDB" id="A0A516G744"/>
<keyword evidence="4" id="KW-1185">Reference proteome</keyword>
<gene>
    <name evidence="3" type="ORF">FNH13_02515</name>
</gene>
<dbReference type="KEGG" id="orz:FNH13_02515"/>
<evidence type="ECO:0000313" key="3">
    <source>
        <dbReference type="EMBL" id="QDO87343.1"/>
    </source>
</evidence>
<dbReference type="Proteomes" id="UP000315395">
    <property type="component" value="Chromosome"/>
</dbReference>
<dbReference type="PANTHER" id="PTHR43745:SF2">
    <property type="entry name" value="NITROREDUCTASE MJ1384-RELATED"/>
    <property type="match status" value="1"/>
</dbReference>
<dbReference type="OrthoDB" id="9801593at2"/>
<dbReference type="InterPro" id="IPR000415">
    <property type="entry name" value="Nitroreductase-like"/>
</dbReference>
<dbReference type="PANTHER" id="PTHR43745">
    <property type="entry name" value="NITROREDUCTASE MJ1384-RELATED"/>
    <property type="match status" value="1"/>
</dbReference>
<dbReference type="RefSeq" id="WP_143782001.1">
    <property type="nucleotide sequence ID" value="NZ_CP041616.1"/>
</dbReference>
<organism evidence="3 4">
    <name type="scientific">Ornithinimicrobium ciconiae</name>
    <dbReference type="NCBI Taxonomy" id="2594265"/>
    <lineage>
        <taxon>Bacteria</taxon>
        <taxon>Bacillati</taxon>
        <taxon>Actinomycetota</taxon>
        <taxon>Actinomycetes</taxon>
        <taxon>Micrococcales</taxon>
        <taxon>Ornithinimicrobiaceae</taxon>
        <taxon>Ornithinimicrobium</taxon>
    </lineage>
</organism>
<dbReference type="InterPro" id="IPR052544">
    <property type="entry name" value="Bacteriocin_Proc_Enz"/>
</dbReference>
<accession>A0A516G744</accession>
<feature type="region of interest" description="Disordered" evidence="1">
    <location>
        <begin position="296"/>
        <end position="317"/>
    </location>
</feature>
<feature type="region of interest" description="Disordered" evidence="1">
    <location>
        <begin position="258"/>
        <end position="279"/>
    </location>
</feature>
<dbReference type="EMBL" id="CP041616">
    <property type="protein sequence ID" value="QDO87343.1"/>
    <property type="molecule type" value="Genomic_DNA"/>
</dbReference>
<dbReference type="CDD" id="cd02142">
    <property type="entry name" value="McbC_SagB-like_oxidoreductase"/>
    <property type="match status" value="1"/>
</dbReference>
<proteinExistence type="predicted"/>
<protein>
    <submittedName>
        <fullName evidence="3">SagB/ThcOx family dehydrogenase</fullName>
    </submittedName>
</protein>
<dbReference type="SUPFAM" id="SSF55469">
    <property type="entry name" value="FMN-dependent nitroreductase-like"/>
    <property type="match status" value="2"/>
</dbReference>
<sequence length="540" mass="58826">MTATATATYMHDILRRGRVPMAPLEYDVPWDDQPRRYKVYPGTQSIALARQAPAVDRPLGYALGCSRRERPGDFDLASLGSMLWHSYGLSGRRAAVHRNDDVPAMPWYDRAVWSRGTASGGGLYPIEIYLVTNGEQGLAPGIYNWNSARHSLSRLAVGNYLGRIQDSLGPHATGAGSYLVLSIKFWQNAFKYNSFCPHVTAMDIGTVLATWELWCRNQGLPLRANLWFDERDLNDLLGLDGYAESTVAVVPVPMGGAVAQGGRHSTPVRHREHEKSRAPRSFEVIDDIQSEILAAAGGDNPWQVPPPPPRKPRHAPDDAAPHVVLPAQPLGEMPLREVLLRRRSSFGRFAADPPISQGDLRAILDAVNAANDGFGIAGELPDDLVSTWVCATHVTDVAKGIYRYEGSTGELSQTLEAGLELFLQGNYFLRNYDMARIAAVIVLTGRPGQIIEHYGPRGLRLQNAAIGAATQYGYLAATARGLGCGAALGFDNTSYGEAFGTASLEADDTTAEWPMLILMVGHEDTAGAQMHLRLAEESTR</sequence>
<feature type="domain" description="Nitroreductase" evidence="2">
    <location>
        <begin position="341"/>
        <end position="522"/>
    </location>
</feature>
<evidence type="ECO:0000259" key="2">
    <source>
        <dbReference type="Pfam" id="PF00881"/>
    </source>
</evidence>
<name>A0A516G744_9MICO</name>